<reference evidence="1 2" key="1">
    <citation type="submission" date="2016-02" db="EMBL/GenBank/DDBJ databases">
        <title>Genome analysis of coral dinoflagellate symbionts highlights evolutionary adaptations to a symbiotic lifestyle.</title>
        <authorList>
            <person name="Aranda M."/>
            <person name="Li Y."/>
            <person name="Liew Y.J."/>
            <person name="Baumgarten S."/>
            <person name="Simakov O."/>
            <person name="Wilson M."/>
            <person name="Piel J."/>
            <person name="Ashoor H."/>
            <person name="Bougouffa S."/>
            <person name="Bajic V.B."/>
            <person name="Ryu T."/>
            <person name="Ravasi T."/>
            <person name="Bayer T."/>
            <person name="Micklem G."/>
            <person name="Kim H."/>
            <person name="Bhak J."/>
            <person name="Lajeunesse T.C."/>
            <person name="Voolstra C.R."/>
        </authorList>
    </citation>
    <scope>NUCLEOTIDE SEQUENCE [LARGE SCALE GENOMIC DNA]</scope>
    <source>
        <strain evidence="1 2">CCMP2467</strain>
    </source>
</reference>
<proteinExistence type="predicted"/>
<dbReference type="Gene3D" id="3.90.550.20">
    <property type="match status" value="1"/>
</dbReference>
<protein>
    <submittedName>
        <fullName evidence="1">Uncharacterized protein</fullName>
    </submittedName>
</protein>
<dbReference type="AlphaFoldDB" id="A0A1Q9C3G2"/>
<gene>
    <name evidence="1" type="ORF">AK812_SmicGene42473</name>
</gene>
<dbReference type="EMBL" id="LSRX01001762">
    <property type="protein sequence ID" value="OLP77463.1"/>
    <property type="molecule type" value="Genomic_DNA"/>
</dbReference>
<organism evidence="1 2">
    <name type="scientific">Symbiodinium microadriaticum</name>
    <name type="common">Dinoflagellate</name>
    <name type="synonym">Zooxanthella microadriatica</name>
    <dbReference type="NCBI Taxonomy" id="2951"/>
    <lineage>
        <taxon>Eukaryota</taxon>
        <taxon>Sar</taxon>
        <taxon>Alveolata</taxon>
        <taxon>Dinophyceae</taxon>
        <taxon>Suessiales</taxon>
        <taxon>Symbiodiniaceae</taxon>
        <taxon>Symbiodinium</taxon>
    </lineage>
</organism>
<evidence type="ECO:0000313" key="2">
    <source>
        <dbReference type="Proteomes" id="UP000186817"/>
    </source>
</evidence>
<dbReference type="InterPro" id="IPR029044">
    <property type="entry name" value="Nucleotide-diphossugar_trans"/>
</dbReference>
<keyword evidence="2" id="KW-1185">Reference proteome</keyword>
<dbReference type="OrthoDB" id="415549at2759"/>
<sequence length="541" mass="60720">MALRGSQYSAAYKKRLRAGLDAVLKFIGRSHKRLDTLAQNLDQLDNSLEHFVNWIYRKCGKRHLSTAKHGLLAVQHLYPQHRRRLHRAWQSIQAWEDIVEVNVRVPLPLSVLCALVIAARAHAGCESGREAFLWDRFSVCLELAFFGLLRPGEVFKLRKSDVSLPDALLVSGVGAVVRIQDLYRFARLYAAAEALQGVQPCRPLPARLPLSRLGSLQSWVSRAWVVFTWQRVFVMFLLAAVLSRPHTHFLVARLLTRVMQQLLRYALSLVIHLVEAMLEELVSQVQGRAAPELSVLLTLAVRSGRALLSFREEPHPNSMPLVFAPQSRTFGGVYADIDVEAAQPFDRLLDAAEASSQAVLLGEENVVHSVLLEKRLSGRLVSNAVMASVPKHPFWLEVLQEIFTRKDCGSDPVQCTGPRLIDRLSLQRMRRQPGCARDGCVARLPFDFFSPQLALWNAGNMAKACSDYGALDSLLSEQRKALLMACGALEHSLQDPAVLRTPRSFAVHRWQCSWCREDDSMRAVIPLSKLLWQACAALARL</sequence>
<dbReference type="PANTHER" id="PTHR32385">
    <property type="entry name" value="MANNOSYL PHOSPHORYLINOSITOL CERAMIDE SYNTHASE"/>
    <property type="match status" value="1"/>
</dbReference>
<dbReference type="SUPFAM" id="SSF53448">
    <property type="entry name" value="Nucleotide-diphospho-sugar transferases"/>
    <property type="match status" value="1"/>
</dbReference>
<dbReference type="PANTHER" id="PTHR32385:SF23">
    <property type="entry name" value="NUCLEOTIDE-DIPHOSPHO-SUGAR TRANSFERASE"/>
    <property type="match status" value="1"/>
</dbReference>
<dbReference type="Proteomes" id="UP000186817">
    <property type="component" value="Unassembled WGS sequence"/>
</dbReference>
<evidence type="ECO:0000313" key="1">
    <source>
        <dbReference type="EMBL" id="OLP77463.1"/>
    </source>
</evidence>
<dbReference type="GO" id="GO:0000030">
    <property type="term" value="F:mannosyltransferase activity"/>
    <property type="evidence" value="ECO:0007669"/>
    <property type="project" value="TreeGrafter"/>
</dbReference>
<accession>A0A1Q9C3G2</accession>
<dbReference type="GO" id="GO:0051999">
    <property type="term" value="P:mannosyl-inositol phosphorylceramide biosynthetic process"/>
    <property type="evidence" value="ECO:0007669"/>
    <property type="project" value="TreeGrafter"/>
</dbReference>
<dbReference type="InterPro" id="IPR051706">
    <property type="entry name" value="Glycosyltransferase_domain"/>
</dbReference>
<comment type="caution">
    <text evidence="1">The sequence shown here is derived from an EMBL/GenBank/DDBJ whole genome shotgun (WGS) entry which is preliminary data.</text>
</comment>
<name>A0A1Q9C3G2_SYMMI</name>
<dbReference type="GO" id="GO:0016020">
    <property type="term" value="C:membrane"/>
    <property type="evidence" value="ECO:0007669"/>
    <property type="project" value="GOC"/>
</dbReference>